<evidence type="ECO:0000256" key="3">
    <source>
        <dbReference type="ARBA" id="ARBA00022475"/>
    </source>
</evidence>
<feature type="transmembrane region" description="Helical" evidence="8">
    <location>
        <begin position="21"/>
        <end position="42"/>
    </location>
</feature>
<evidence type="ECO:0000313" key="11">
    <source>
        <dbReference type="Proteomes" id="UP000722125"/>
    </source>
</evidence>
<dbReference type="Gene3D" id="1.20.1720.10">
    <property type="entry name" value="Multidrug resistance protein D"/>
    <property type="match status" value="1"/>
</dbReference>
<feature type="transmembrane region" description="Helical" evidence="8">
    <location>
        <begin position="120"/>
        <end position="140"/>
    </location>
</feature>
<dbReference type="PANTHER" id="PTHR42718:SF42">
    <property type="entry name" value="EXPORT PROTEIN"/>
    <property type="match status" value="1"/>
</dbReference>
<dbReference type="InterPro" id="IPR020846">
    <property type="entry name" value="MFS_dom"/>
</dbReference>
<comment type="subcellular location">
    <subcellularLocation>
        <location evidence="1">Cell membrane</location>
        <topology evidence="1">Multi-pass membrane protein</topology>
    </subcellularLocation>
</comment>
<dbReference type="CDD" id="cd17321">
    <property type="entry name" value="MFS_MMR_MDR_like"/>
    <property type="match status" value="1"/>
</dbReference>
<feature type="transmembrane region" description="Helical" evidence="8">
    <location>
        <begin position="178"/>
        <end position="198"/>
    </location>
</feature>
<feature type="region of interest" description="Disordered" evidence="7">
    <location>
        <begin position="470"/>
        <end position="518"/>
    </location>
</feature>
<comment type="caution">
    <text evidence="10">The sequence shown here is derived from an EMBL/GenBank/DDBJ whole genome shotgun (WGS) entry which is preliminary data.</text>
</comment>
<protein>
    <submittedName>
        <fullName evidence="10">MFS transporter</fullName>
    </submittedName>
</protein>
<dbReference type="SUPFAM" id="SSF103473">
    <property type="entry name" value="MFS general substrate transporter"/>
    <property type="match status" value="1"/>
</dbReference>
<evidence type="ECO:0000256" key="7">
    <source>
        <dbReference type="SAM" id="MobiDB-lite"/>
    </source>
</evidence>
<feature type="transmembrane region" description="Helical" evidence="8">
    <location>
        <begin position="410"/>
        <end position="430"/>
    </location>
</feature>
<feature type="domain" description="Major facilitator superfamily (MFS) profile" evidence="9">
    <location>
        <begin position="24"/>
        <end position="469"/>
    </location>
</feature>
<evidence type="ECO:0000259" key="9">
    <source>
        <dbReference type="PROSITE" id="PS50850"/>
    </source>
</evidence>
<keyword evidence="3" id="KW-1003">Cell membrane</keyword>
<dbReference type="InterPro" id="IPR036259">
    <property type="entry name" value="MFS_trans_sf"/>
</dbReference>
<keyword evidence="11" id="KW-1185">Reference proteome</keyword>
<feature type="transmembrane region" description="Helical" evidence="8">
    <location>
        <begin position="62"/>
        <end position="81"/>
    </location>
</feature>
<reference evidence="10 11" key="1">
    <citation type="submission" date="2021-05" db="EMBL/GenBank/DDBJ databases">
        <title>Description of Cellulomonas sp. DKR-3 sp. nov.</title>
        <authorList>
            <person name="Dahal R.H."/>
            <person name="Chaudhary D.K."/>
        </authorList>
    </citation>
    <scope>NUCLEOTIDE SEQUENCE [LARGE SCALE GENOMIC DNA]</scope>
    <source>
        <strain evidence="10 11">DKR-3</strain>
    </source>
</reference>
<dbReference type="Proteomes" id="UP000722125">
    <property type="component" value="Unassembled WGS sequence"/>
</dbReference>
<dbReference type="InterPro" id="IPR011701">
    <property type="entry name" value="MFS"/>
</dbReference>
<dbReference type="Gene3D" id="1.20.1250.20">
    <property type="entry name" value="MFS general substrate transporter like domains"/>
    <property type="match status" value="1"/>
</dbReference>
<feature type="transmembrane region" description="Helical" evidence="8">
    <location>
        <begin position="147"/>
        <end position="166"/>
    </location>
</feature>
<feature type="transmembrane region" description="Helical" evidence="8">
    <location>
        <begin position="442"/>
        <end position="463"/>
    </location>
</feature>
<keyword evidence="4 8" id="KW-0812">Transmembrane</keyword>
<proteinExistence type="predicted"/>
<evidence type="ECO:0000256" key="6">
    <source>
        <dbReference type="ARBA" id="ARBA00023136"/>
    </source>
</evidence>
<feature type="transmembrane region" description="Helical" evidence="8">
    <location>
        <begin position="90"/>
        <end position="108"/>
    </location>
</feature>
<dbReference type="EMBL" id="JAHBOH010000002">
    <property type="protein sequence ID" value="MBT0995748.1"/>
    <property type="molecule type" value="Genomic_DNA"/>
</dbReference>
<dbReference type="Pfam" id="PF07690">
    <property type="entry name" value="MFS_1"/>
    <property type="match status" value="1"/>
</dbReference>
<dbReference type="PANTHER" id="PTHR42718">
    <property type="entry name" value="MAJOR FACILITATOR SUPERFAMILY MULTIDRUG TRANSPORTER MFSC"/>
    <property type="match status" value="1"/>
</dbReference>
<dbReference type="RefSeq" id="WP_214352896.1">
    <property type="nucleotide sequence ID" value="NZ_JAHBOH010000002.1"/>
</dbReference>
<dbReference type="NCBIfam" id="TIGR00711">
    <property type="entry name" value="efflux_EmrB"/>
    <property type="match status" value="1"/>
</dbReference>
<feature type="transmembrane region" description="Helical" evidence="8">
    <location>
        <begin position="374"/>
        <end position="398"/>
    </location>
</feature>
<feature type="transmembrane region" description="Helical" evidence="8">
    <location>
        <begin position="317"/>
        <end position="335"/>
    </location>
</feature>
<feature type="transmembrane region" description="Helical" evidence="8">
    <location>
        <begin position="210"/>
        <end position="228"/>
    </location>
</feature>
<evidence type="ECO:0000256" key="5">
    <source>
        <dbReference type="ARBA" id="ARBA00022989"/>
    </source>
</evidence>
<keyword evidence="6 8" id="KW-0472">Membrane</keyword>
<dbReference type="PROSITE" id="PS50850">
    <property type="entry name" value="MFS"/>
    <property type="match status" value="1"/>
</dbReference>
<feature type="transmembrane region" description="Helical" evidence="8">
    <location>
        <begin position="342"/>
        <end position="362"/>
    </location>
</feature>
<sequence length="518" mass="52063">MTAPPLDAPPASGRRLRPVPTAVALLAASLPMFMATLDNLVMTTALPVLHTELSASLQELQWMVNAYTLSFASLMIAAATLGDRLGRRRVFVAGIVLFALASIASALSTTPEMLIAARTVQGAGAAAIMPLSLTLLAAAVPPARRAMAIGIWGAVSGVGVALGPVIGGAVVEGISWEAIFWINVPVAIVAVPLVLRALPESYGRRQRIDVPGLLLAGGGVLAVVWAVVNGNDEGWGSARVVGALAAGVLLLVGFLRRESRTDHPLVPLKMFRIRSFTVANGSAFLFSVGVFGTVFVLSQYFQVAMGYSPLEAGLRTLPWTAAPMLVAPVAGMLAPRLGVRPLLTAGLALQGAGLAWMASVIGDATVYGDVVPGLALAGIGMGLTFAPSATAVLADVVPTDHGTASSVNSTIREVGGAIGVAVIVAVFQAADGTLTPDGYAQGLRPAAFVGAAVVGLGAVVAAFMPRGTGRLGGAGTGPGTGLGTGLDTAVGGADEAGTGPAAAAGPSTRGDEELVATR</sequence>
<evidence type="ECO:0000256" key="1">
    <source>
        <dbReference type="ARBA" id="ARBA00004651"/>
    </source>
</evidence>
<evidence type="ECO:0000256" key="8">
    <source>
        <dbReference type="SAM" id="Phobius"/>
    </source>
</evidence>
<dbReference type="PRINTS" id="PR01036">
    <property type="entry name" value="TCRTETB"/>
</dbReference>
<keyword evidence="5 8" id="KW-1133">Transmembrane helix</keyword>
<dbReference type="InterPro" id="IPR004638">
    <property type="entry name" value="EmrB-like"/>
</dbReference>
<feature type="transmembrane region" description="Helical" evidence="8">
    <location>
        <begin position="234"/>
        <end position="255"/>
    </location>
</feature>
<organism evidence="10 11">
    <name type="scientific">Cellulomonas fulva</name>
    <dbReference type="NCBI Taxonomy" id="2835530"/>
    <lineage>
        <taxon>Bacteria</taxon>
        <taxon>Bacillati</taxon>
        <taxon>Actinomycetota</taxon>
        <taxon>Actinomycetes</taxon>
        <taxon>Micrococcales</taxon>
        <taxon>Cellulomonadaceae</taxon>
        <taxon>Cellulomonas</taxon>
    </lineage>
</organism>
<keyword evidence="2" id="KW-0813">Transport</keyword>
<evidence type="ECO:0000313" key="10">
    <source>
        <dbReference type="EMBL" id="MBT0995748.1"/>
    </source>
</evidence>
<feature type="compositionally biased region" description="Low complexity" evidence="7">
    <location>
        <begin position="485"/>
        <end position="505"/>
    </location>
</feature>
<gene>
    <name evidence="10" type="ORF">KIN34_15825</name>
</gene>
<name>A0ABS5U2Y3_9CELL</name>
<feature type="transmembrane region" description="Helical" evidence="8">
    <location>
        <begin position="276"/>
        <end position="297"/>
    </location>
</feature>
<evidence type="ECO:0000256" key="4">
    <source>
        <dbReference type="ARBA" id="ARBA00022692"/>
    </source>
</evidence>
<evidence type="ECO:0000256" key="2">
    <source>
        <dbReference type="ARBA" id="ARBA00022448"/>
    </source>
</evidence>
<accession>A0ABS5U2Y3</accession>
<feature type="compositionally biased region" description="Gly residues" evidence="7">
    <location>
        <begin position="470"/>
        <end position="484"/>
    </location>
</feature>